<dbReference type="PATRIC" id="fig|189381.10.peg.477"/>
<dbReference type="OrthoDB" id="2720271at2"/>
<reference evidence="2" key="1">
    <citation type="submission" date="2016-01" db="EMBL/GenBank/DDBJ databases">
        <title>Whole genome sequencing of Bhargavaea cecembensis T14.</title>
        <authorList>
            <person name="Hong K.W."/>
        </authorList>
    </citation>
    <scope>NUCLEOTIDE SEQUENCE [LARGE SCALE GENOMIC DNA]</scope>
    <source>
        <strain evidence="2">M19</strain>
    </source>
</reference>
<dbReference type="RefSeq" id="WP_048006651.1">
    <property type="nucleotide sequence ID" value="NZ_CAXQIX010000009.1"/>
</dbReference>
<sequence length="117" mass="13847">MNEHLMEIIGREIVAALPAPERSMYEFVTALEDEYASMSATSEEFMQLLVKHAPHRQAAAHFSLSFGEFIQTMRRIEETINHEMDRRLSRMTWIDCTDRFNKGDTQYFYFSMEPEEK</sequence>
<dbReference type="Proteomes" id="UP000076510">
    <property type="component" value="Unassembled WGS sequence"/>
</dbReference>
<dbReference type="EMBL" id="LQQY01000004">
    <property type="protein sequence ID" value="KZE52628.1"/>
    <property type="molecule type" value="Genomic_DNA"/>
</dbReference>
<name>A0A0J5UUB2_9BACI</name>
<gene>
    <name evidence="1" type="ORF">AV649_12885</name>
</gene>
<accession>A0A0J5UUB2</accession>
<comment type="caution">
    <text evidence="1">The sequence shown here is derived from an EMBL/GenBank/DDBJ whole genome shotgun (WGS) entry which is preliminary data.</text>
</comment>
<evidence type="ECO:0000313" key="1">
    <source>
        <dbReference type="EMBL" id="KZE52628.1"/>
    </source>
</evidence>
<protein>
    <submittedName>
        <fullName evidence="1">Uncharacterized protein</fullName>
    </submittedName>
</protein>
<dbReference type="AlphaFoldDB" id="A0A0J5UUB2"/>
<evidence type="ECO:0000313" key="2">
    <source>
        <dbReference type="Proteomes" id="UP000076510"/>
    </source>
</evidence>
<organism evidence="1 2">
    <name type="scientific">Rossellomorea marisflavi</name>
    <dbReference type="NCBI Taxonomy" id="189381"/>
    <lineage>
        <taxon>Bacteria</taxon>
        <taxon>Bacillati</taxon>
        <taxon>Bacillota</taxon>
        <taxon>Bacilli</taxon>
        <taxon>Bacillales</taxon>
        <taxon>Bacillaceae</taxon>
        <taxon>Rossellomorea</taxon>
    </lineage>
</organism>
<proteinExistence type="predicted"/>